<dbReference type="GO" id="GO:0008080">
    <property type="term" value="F:N-acetyltransferase activity"/>
    <property type="evidence" value="ECO:0007669"/>
    <property type="project" value="InterPro"/>
</dbReference>
<keyword evidence="1 4" id="KW-0808">Transferase</keyword>
<feature type="domain" description="N-acetyltransferase" evidence="3">
    <location>
        <begin position="10"/>
        <end position="145"/>
    </location>
</feature>
<dbReference type="CDD" id="cd04301">
    <property type="entry name" value="NAT_SF"/>
    <property type="match status" value="1"/>
</dbReference>
<dbReference type="PROSITE" id="PS51186">
    <property type="entry name" value="GNAT"/>
    <property type="match status" value="1"/>
</dbReference>
<evidence type="ECO:0000256" key="1">
    <source>
        <dbReference type="ARBA" id="ARBA00022679"/>
    </source>
</evidence>
<protein>
    <submittedName>
        <fullName evidence="4">GNAT family N-acetyltransferase</fullName>
    </submittedName>
</protein>
<reference evidence="4 5" key="1">
    <citation type="submission" date="2019-06" db="EMBL/GenBank/DDBJ databases">
        <title>Psychrobacillus vulpis sp. nov., a new species isolated from feces of a red fox that inhabits in The Tablas de Daimiel Natural Park, Albacete, Spain.</title>
        <authorList>
            <person name="Rodriguez M."/>
            <person name="Reina J.C."/>
            <person name="Bejar V."/>
            <person name="Llamas I."/>
        </authorList>
    </citation>
    <scope>NUCLEOTIDE SEQUENCE [LARGE SCALE GENOMIC DNA]</scope>
    <source>
        <strain evidence="4 5">Z8</strain>
    </source>
</reference>
<accession>A0A544TQC0</accession>
<evidence type="ECO:0000259" key="3">
    <source>
        <dbReference type="PROSITE" id="PS51186"/>
    </source>
</evidence>
<dbReference type="Gene3D" id="3.40.630.30">
    <property type="match status" value="1"/>
</dbReference>
<dbReference type="AlphaFoldDB" id="A0A544TQC0"/>
<dbReference type="InterPro" id="IPR016181">
    <property type="entry name" value="Acyl_CoA_acyltransferase"/>
</dbReference>
<proteinExistence type="predicted"/>
<dbReference type="Pfam" id="PF00583">
    <property type="entry name" value="Acetyltransf_1"/>
    <property type="match status" value="1"/>
</dbReference>
<dbReference type="Proteomes" id="UP000316626">
    <property type="component" value="Unassembled WGS sequence"/>
</dbReference>
<dbReference type="InterPro" id="IPR000182">
    <property type="entry name" value="GNAT_dom"/>
</dbReference>
<keyword evidence="2" id="KW-0012">Acyltransferase</keyword>
<dbReference type="InterPro" id="IPR045039">
    <property type="entry name" value="NSI-like"/>
</dbReference>
<dbReference type="EMBL" id="VDGI01000012">
    <property type="protein sequence ID" value="TQR19657.1"/>
    <property type="molecule type" value="Genomic_DNA"/>
</dbReference>
<dbReference type="OrthoDB" id="9775804at2"/>
<dbReference type="SUPFAM" id="SSF55729">
    <property type="entry name" value="Acyl-CoA N-acyltransferases (Nat)"/>
    <property type="match status" value="1"/>
</dbReference>
<keyword evidence="5" id="KW-1185">Reference proteome</keyword>
<organism evidence="4 5">
    <name type="scientific">Psychrobacillus vulpis</name>
    <dbReference type="NCBI Taxonomy" id="2325572"/>
    <lineage>
        <taxon>Bacteria</taxon>
        <taxon>Bacillati</taxon>
        <taxon>Bacillota</taxon>
        <taxon>Bacilli</taxon>
        <taxon>Bacillales</taxon>
        <taxon>Bacillaceae</taxon>
        <taxon>Psychrobacillus</taxon>
    </lineage>
</organism>
<dbReference type="GO" id="GO:0005737">
    <property type="term" value="C:cytoplasm"/>
    <property type="evidence" value="ECO:0007669"/>
    <property type="project" value="TreeGrafter"/>
</dbReference>
<evidence type="ECO:0000313" key="5">
    <source>
        <dbReference type="Proteomes" id="UP000316626"/>
    </source>
</evidence>
<dbReference type="PANTHER" id="PTHR43626:SF4">
    <property type="entry name" value="GCN5-RELATED N-ACETYLTRANSFERASE 2, CHLOROPLASTIC"/>
    <property type="match status" value="1"/>
</dbReference>
<comment type="caution">
    <text evidence="4">The sequence shown here is derived from an EMBL/GenBank/DDBJ whole genome shotgun (WGS) entry which is preliminary data.</text>
</comment>
<dbReference type="PANTHER" id="PTHR43626">
    <property type="entry name" value="ACYL-COA N-ACYLTRANSFERASE"/>
    <property type="match status" value="1"/>
</dbReference>
<dbReference type="RefSeq" id="WP_142642853.1">
    <property type="nucleotide sequence ID" value="NZ_VDGI01000012.1"/>
</dbReference>
<gene>
    <name evidence="4" type="ORF">FG384_12085</name>
</gene>
<evidence type="ECO:0000313" key="4">
    <source>
        <dbReference type="EMBL" id="TQR19657.1"/>
    </source>
</evidence>
<evidence type="ECO:0000256" key="2">
    <source>
        <dbReference type="ARBA" id="ARBA00023315"/>
    </source>
</evidence>
<name>A0A544TQC0_9BACI</name>
<sequence length="155" mass="17600">MSSNIVSQVSIVNSLDNLDWDELEQLYVDVEWISFPKHRLQKAFTASYFVSLAYLEGKLIGCGRVVSDGEFYGTIYDVLVHPNFQSMGIGKKVMADILTNCSDIFFLQLTATHGREGFYEKLGLRKHKTAMGRYTHPAPAKEYLEEPSELVIKNK</sequence>